<organism evidence="2 3">
    <name type="scientific">Clostridium subterminale</name>
    <dbReference type="NCBI Taxonomy" id="1550"/>
    <lineage>
        <taxon>Bacteria</taxon>
        <taxon>Bacillati</taxon>
        <taxon>Bacillota</taxon>
        <taxon>Clostridia</taxon>
        <taxon>Eubacteriales</taxon>
        <taxon>Clostridiaceae</taxon>
        <taxon>Clostridium</taxon>
    </lineage>
</organism>
<dbReference type="PROSITE" id="PS51186">
    <property type="entry name" value="GNAT"/>
    <property type="match status" value="1"/>
</dbReference>
<dbReference type="Gene3D" id="3.40.630.30">
    <property type="match status" value="1"/>
</dbReference>
<feature type="domain" description="N-acetyltransferase" evidence="1">
    <location>
        <begin position="30"/>
        <end position="165"/>
    </location>
</feature>
<sequence>MYNLCEGQRIYLRNIELTDVNLMTKWKDDIIMRKMSVGLDTNISYENQFQDIKISIEEGEELYLIIVLKDNNESIGYIRINWIDESKEMAWLRFGLGSHRQEGYAKEGLKLIIDYLFSLGTHRIDAEVLSFNHSSQGTLKSVGFLHEGTRREAYYDGIEYVDILVFGIVKE</sequence>
<name>A0ABN1KZ10_CLOSU</name>
<comment type="caution">
    <text evidence="2">The sequence shown here is derived from an EMBL/GenBank/DDBJ whole genome shotgun (WGS) entry which is preliminary data.</text>
</comment>
<dbReference type="Proteomes" id="UP001501047">
    <property type="component" value="Unassembled WGS sequence"/>
</dbReference>
<accession>A0ABN1KZ10</accession>
<dbReference type="PANTHER" id="PTHR43415:SF3">
    <property type="entry name" value="GNAT-FAMILY ACETYLTRANSFERASE"/>
    <property type="match status" value="1"/>
</dbReference>
<gene>
    <name evidence="2" type="ORF">GCM10008908_38300</name>
</gene>
<keyword evidence="3" id="KW-1185">Reference proteome</keyword>
<dbReference type="EMBL" id="BAAACI010000013">
    <property type="protein sequence ID" value="GAA0779516.1"/>
    <property type="molecule type" value="Genomic_DNA"/>
</dbReference>
<protein>
    <submittedName>
        <fullName evidence="2">GNAT family protein</fullName>
    </submittedName>
</protein>
<dbReference type="SUPFAM" id="SSF55729">
    <property type="entry name" value="Acyl-CoA N-acyltransferases (Nat)"/>
    <property type="match status" value="1"/>
</dbReference>
<evidence type="ECO:0000313" key="2">
    <source>
        <dbReference type="EMBL" id="GAA0779516.1"/>
    </source>
</evidence>
<proteinExistence type="predicted"/>
<evidence type="ECO:0000259" key="1">
    <source>
        <dbReference type="PROSITE" id="PS51186"/>
    </source>
</evidence>
<dbReference type="PANTHER" id="PTHR43415">
    <property type="entry name" value="SPERMIDINE N(1)-ACETYLTRANSFERASE"/>
    <property type="match status" value="1"/>
</dbReference>
<dbReference type="RefSeq" id="WP_343828162.1">
    <property type="nucleotide sequence ID" value="NZ_BAAACI010000013.1"/>
</dbReference>
<dbReference type="InterPro" id="IPR016181">
    <property type="entry name" value="Acyl_CoA_acyltransferase"/>
</dbReference>
<reference evidence="2 3" key="1">
    <citation type="journal article" date="2019" name="Int. J. Syst. Evol. Microbiol.">
        <title>The Global Catalogue of Microorganisms (GCM) 10K type strain sequencing project: providing services to taxonomists for standard genome sequencing and annotation.</title>
        <authorList>
            <consortium name="The Broad Institute Genomics Platform"/>
            <consortium name="The Broad Institute Genome Sequencing Center for Infectious Disease"/>
            <person name="Wu L."/>
            <person name="Ma J."/>
        </authorList>
    </citation>
    <scope>NUCLEOTIDE SEQUENCE [LARGE SCALE GENOMIC DNA]</scope>
    <source>
        <strain evidence="2 3">JCM 1417</strain>
    </source>
</reference>
<dbReference type="Pfam" id="PF13302">
    <property type="entry name" value="Acetyltransf_3"/>
    <property type="match status" value="1"/>
</dbReference>
<dbReference type="CDD" id="cd04301">
    <property type="entry name" value="NAT_SF"/>
    <property type="match status" value="1"/>
</dbReference>
<evidence type="ECO:0000313" key="3">
    <source>
        <dbReference type="Proteomes" id="UP001501047"/>
    </source>
</evidence>
<dbReference type="InterPro" id="IPR000182">
    <property type="entry name" value="GNAT_dom"/>
</dbReference>